<sequence>MMRNKSVGREAAFNIWTVWQNLYHLTLSEFNLPSKGHDMKNSLSKKYRRLMAVVRTNSVRVSMEHQYMALYAAAEPLNISFAADQRSMKYPQLVPMPSAVQDWLDEQLEARGIDAVVYTRYILSLLQRDSADLPDNTLSLSPGKGKGVYWLTKK</sequence>
<dbReference type="PANTHER" id="PTHR17611">
    <property type="entry name" value="DNA SEGMENT, CHR 5, ERATO DOI 579, EXPRESSED"/>
    <property type="match status" value="1"/>
</dbReference>
<name>A0A7R8ZA20_TIMDO</name>
<organism evidence="1">
    <name type="scientific">Timema douglasi</name>
    <name type="common">Walking stick</name>
    <dbReference type="NCBI Taxonomy" id="61478"/>
    <lineage>
        <taxon>Eukaryota</taxon>
        <taxon>Metazoa</taxon>
        <taxon>Ecdysozoa</taxon>
        <taxon>Arthropoda</taxon>
        <taxon>Hexapoda</taxon>
        <taxon>Insecta</taxon>
        <taxon>Pterygota</taxon>
        <taxon>Neoptera</taxon>
        <taxon>Polyneoptera</taxon>
        <taxon>Phasmatodea</taxon>
        <taxon>Timematodea</taxon>
        <taxon>Timematoidea</taxon>
        <taxon>Timematidae</taxon>
        <taxon>Timema</taxon>
    </lineage>
</organism>
<gene>
    <name evidence="1" type="ORF">TDIB3V08_LOCUS5331</name>
</gene>
<dbReference type="EMBL" id="OA566538">
    <property type="protein sequence ID" value="CAD7199058.1"/>
    <property type="molecule type" value="Genomic_DNA"/>
</dbReference>
<reference evidence="1" key="1">
    <citation type="submission" date="2020-11" db="EMBL/GenBank/DDBJ databases">
        <authorList>
            <person name="Tran Van P."/>
        </authorList>
    </citation>
    <scope>NUCLEOTIDE SEQUENCE</scope>
</reference>
<proteinExistence type="predicted"/>
<dbReference type="AlphaFoldDB" id="A0A7R8ZA20"/>
<accession>A0A7R8ZA20</accession>
<dbReference type="PANTHER" id="PTHR17611:SF3">
    <property type="entry name" value="DNA SEGMENT, CHR 5, ERATO DOI 579, EXPRESSED"/>
    <property type="match status" value="1"/>
</dbReference>
<protein>
    <submittedName>
        <fullName evidence="1">Uncharacterized protein</fullName>
    </submittedName>
</protein>
<dbReference type="Pfam" id="PF15376">
    <property type="entry name" value="DUF4603"/>
    <property type="match status" value="1"/>
</dbReference>
<evidence type="ECO:0000313" key="1">
    <source>
        <dbReference type="EMBL" id="CAD7199058.1"/>
    </source>
</evidence>
<dbReference type="InterPro" id="IPR027871">
    <property type="entry name" value="DUF4603"/>
</dbReference>